<evidence type="ECO:0000313" key="10">
    <source>
        <dbReference type="EMBL" id="CAD7011378.1"/>
    </source>
</evidence>
<accession>A0A811V5H0</accession>
<keyword evidence="5 9" id="KW-0472">Membrane</keyword>
<proteinExistence type="predicted"/>
<feature type="compositionally biased region" description="Basic residues" evidence="8">
    <location>
        <begin position="679"/>
        <end position="688"/>
    </location>
</feature>
<reference evidence="10" key="1">
    <citation type="submission" date="2020-11" db="EMBL/GenBank/DDBJ databases">
        <authorList>
            <person name="Whitehead M."/>
        </authorList>
    </citation>
    <scope>NUCLEOTIDE SEQUENCE</scope>
    <source>
        <strain evidence="10">EGII</strain>
    </source>
</reference>
<keyword evidence="4 9" id="KW-1133">Transmembrane helix</keyword>
<evidence type="ECO:0000256" key="2">
    <source>
        <dbReference type="ARBA" id="ARBA00022475"/>
    </source>
</evidence>
<dbReference type="PANTHER" id="PTHR42643">
    <property type="entry name" value="IONOTROPIC RECEPTOR 20A-RELATED"/>
    <property type="match status" value="1"/>
</dbReference>
<keyword evidence="3 9" id="KW-0812">Transmembrane</keyword>
<evidence type="ECO:0000313" key="11">
    <source>
        <dbReference type="Proteomes" id="UP000606786"/>
    </source>
</evidence>
<name>A0A811V5H0_CERCA</name>
<feature type="transmembrane region" description="Helical" evidence="9">
    <location>
        <begin position="636"/>
        <end position="659"/>
    </location>
</feature>
<feature type="region of interest" description="Disordered" evidence="8">
    <location>
        <begin position="670"/>
        <end position="698"/>
    </location>
</feature>
<dbReference type="Gene3D" id="3.40.190.10">
    <property type="entry name" value="Periplasmic binding protein-like II"/>
    <property type="match status" value="1"/>
</dbReference>
<evidence type="ECO:0000256" key="7">
    <source>
        <dbReference type="ARBA" id="ARBA00023180"/>
    </source>
</evidence>
<evidence type="ECO:0000256" key="5">
    <source>
        <dbReference type="ARBA" id="ARBA00023136"/>
    </source>
</evidence>
<protein>
    <submittedName>
        <fullName evidence="10">(Mediterranean fruit fly) hypothetical protein</fullName>
    </submittedName>
</protein>
<dbReference type="EMBL" id="CAJHJT010000056">
    <property type="protein sequence ID" value="CAD7011378.1"/>
    <property type="molecule type" value="Genomic_DNA"/>
</dbReference>
<evidence type="ECO:0000256" key="1">
    <source>
        <dbReference type="ARBA" id="ARBA00004651"/>
    </source>
</evidence>
<comment type="caution">
    <text evidence="10">The sequence shown here is derived from an EMBL/GenBank/DDBJ whole genome shotgun (WGS) entry which is preliminary data.</text>
</comment>
<keyword evidence="11" id="KW-1185">Reference proteome</keyword>
<feature type="transmembrane region" description="Helical" evidence="9">
    <location>
        <begin position="446"/>
        <end position="466"/>
    </location>
</feature>
<feature type="transmembrane region" description="Helical" evidence="9">
    <location>
        <begin position="393"/>
        <end position="411"/>
    </location>
</feature>
<dbReference type="InterPro" id="IPR052192">
    <property type="entry name" value="Insect_Ionotropic_Sensory_Rcpt"/>
</dbReference>
<organism evidence="10 11">
    <name type="scientific">Ceratitis capitata</name>
    <name type="common">Mediterranean fruit fly</name>
    <name type="synonym">Tephritis capitata</name>
    <dbReference type="NCBI Taxonomy" id="7213"/>
    <lineage>
        <taxon>Eukaryota</taxon>
        <taxon>Metazoa</taxon>
        <taxon>Ecdysozoa</taxon>
        <taxon>Arthropoda</taxon>
        <taxon>Hexapoda</taxon>
        <taxon>Insecta</taxon>
        <taxon>Pterygota</taxon>
        <taxon>Neoptera</taxon>
        <taxon>Endopterygota</taxon>
        <taxon>Diptera</taxon>
        <taxon>Brachycera</taxon>
        <taxon>Muscomorpha</taxon>
        <taxon>Tephritoidea</taxon>
        <taxon>Tephritidae</taxon>
        <taxon>Ceratitis</taxon>
        <taxon>Ceratitis</taxon>
    </lineage>
</organism>
<dbReference type="Proteomes" id="UP000606786">
    <property type="component" value="Unassembled WGS sequence"/>
</dbReference>
<dbReference type="OrthoDB" id="6506757at2759"/>
<evidence type="ECO:0000256" key="9">
    <source>
        <dbReference type="SAM" id="Phobius"/>
    </source>
</evidence>
<keyword evidence="7" id="KW-0325">Glycoprotein</keyword>
<evidence type="ECO:0000256" key="3">
    <source>
        <dbReference type="ARBA" id="ARBA00022692"/>
    </source>
</evidence>
<dbReference type="Gene3D" id="1.10.287.70">
    <property type="match status" value="1"/>
</dbReference>
<gene>
    <name evidence="10" type="ORF">CCAP1982_LOCUS19479</name>
</gene>
<evidence type="ECO:0000256" key="6">
    <source>
        <dbReference type="ARBA" id="ARBA00023170"/>
    </source>
</evidence>
<comment type="subcellular location">
    <subcellularLocation>
        <location evidence="1">Cell membrane</location>
        <topology evidence="1">Multi-pass membrane protein</topology>
    </subcellularLocation>
</comment>
<dbReference type="SUPFAM" id="SSF53850">
    <property type="entry name" value="Periplasmic binding protein-like II"/>
    <property type="match status" value="1"/>
</dbReference>
<evidence type="ECO:0000256" key="4">
    <source>
        <dbReference type="ARBA" id="ARBA00022989"/>
    </source>
</evidence>
<dbReference type="GO" id="GO:0005886">
    <property type="term" value="C:plasma membrane"/>
    <property type="evidence" value="ECO:0007669"/>
    <property type="project" value="UniProtKB-SubCell"/>
</dbReference>
<feature type="compositionally biased region" description="Basic and acidic residues" evidence="8">
    <location>
        <begin position="689"/>
        <end position="698"/>
    </location>
</feature>
<dbReference type="AlphaFoldDB" id="A0A811V5H0"/>
<evidence type="ECO:0000256" key="8">
    <source>
        <dbReference type="SAM" id="MobiDB-lite"/>
    </source>
</evidence>
<keyword evidence="6" id="KW-0675">Receptor</keyword>
<dbReference type="PANTHER" id="PTHR42643:SF24">
    <property type="entry name" value="IONOTROPIC RECEPTOR 60A"/>
    <property type="match status" value="1"/>
</dbReference>
<sequence length="759" mass="88919">MRPLRNMKRIEGSAFAITHFLSTWLQCYALMNEHQETANSVIFLRPPAEMGPEPWISGIDCLEAFTKIVFTNRVRLTRSYNMLITNSYNISSPALEIQDGFIKLINEAITQSTERGRRFYQLRTVFDNEPYVKQKLGDSAVIFTDYYVIILDSVELLRVLMRDFISRMVSWNPGARFLLLYNNPLRRDSEHEIAMELFTLLQKQYYVHQIGLLYSTGRVDYSFLVMDYYNNANCRTIRVSKIGECKNGIPQPTAAEVKRKLRRFERDIEIKNCTFKMCAAVSAPFVERDCRTGLELLIVSFMRSRLNFKIQQTCEEENRGVREENGTWTGLLGKLFDRDCDFVLGGFYPDDEVNENFWASTCYLSDSYTWFIKLADPRPAWIALLHIFKEETWICFIVLLLLTWIFWYFFVNMLPEPKDHKDFSLAGINAMAVSICVTVEERPECFASRIFFLAATFYGMNVVAIYTSKLISVFTDPGYLHQIHDLEEVIAADIAFGGPDENQDWFQNEDDIWIFDKYNDSDLFIPNSENLHAVRHGERVILASRMYVLQDRIADEVFAFPENVFTTPLQIITKAGFPLIPDFNWLIGAMSDHGIFQKLENDFRYNNTYLNRISRMRPDFKESAIVLTTDHLKGSFSILFVGIVGGIILFVCELFYYWILAPRLRRGSKEQKLKETKMKHTKEKRRNKLDHEKKPENKNKKRNLCWPFRKFAGKKTVALKKKKAKRRERLDNKTHEIVLVESLRFTPIKRRHIDLHGFY</sequence>
<keyword evidence="2" id="KW-1003">Cell membrane</keyword>